<dbReference type="NCBIfam" id="TIGR02841">
    <property type="entry name" value="spore_YyaC"/>
    <property type="match status" value="1"/>
</dbReference>
<dbReference type="Proteomes" id="UP000199225">
    <property type="component" value="Unassembled WGS sequence"/>
</dbReference>
<gene>
    <name evidence="1" type="ORF">SAMN04490247_2340</name>
</gene>
<dbReference type="InterPro" id="IPR023430">
    <property type="entry name" value="Pept_HybD-like_dom_sf"/>
</dbReference>
<evidence type="ECO:0000313" key="1">
    <source>
        <dbReference type="EMBL" id="SDJ56193.1"/>
    </source>
</evidence>
<dbReference type="SUPFAM" id="SSF53163">
    <property type="entry name" value="HybD-like"/>
    <property type="match status" value="1"/>
</dbReference>
<evidence type="ECO:0000313" key="2">
    <source>
        <dbReference type="Proteomes" id="UP000199225"/>
    </source>
</evidence>
<dbReference type="RefSeq" id="WP_093194050.1">
    <property type="nucleotide sequence ID" value="NZ_FNEV01000007.1"/>
</dbReference>
<dbReference type="EMBL" id="FNEV01000007">
    <property type="protein sequence ID" value="SDJ56193.1"/>
    <property type="molecule type" value="Genomic_DNA"/>
</dbReference>
<dbReference type="InterPro" id="IPR009665">
    <property type="entry name" value="YyaC"/>
</dbReference>
<dbReference type="OrthoDB" id="9815953at2"/>
<name>A0A1G8UQX2_9BACI</name>
<accession>A0A1G8UQX2</accession>
<dbReference type="Pfam" id="PF06866">
    <property type="entry name" value="DUF1256"/>
    <property type="match status" value="1"/>
</dbReference>
<reference evidence="2" key="1">
    <citation type="submission" date="2016-10" db="EMBL/GenBank/DDBJ databases">
        <authorList>
            <person name="Varghese N."/>
            <person name="Submissions S."/>
        </authorList>
    </citation>
    <scope>NUCLEOTIDE SEQUENCE [LARGE SCALE GENOMIC DNA]</scope>
    <source>
        <strain evidence="2">DSM 4771</strain>
    </source>
</reference>
<sequence length="211" mass="23257">MNTPDVTPIKEKNFNIGDPLFQEDFITTLYEWLPKNREIVIACVGTDRSTGDSYGPFVGSMLEEQGEGSFHVLGTIEEPLHAVNLEERIKEVKMKYRNPFIIAVDACLGSVSHIGSLTLAKGPLAPGAALKKDLPKVGDVHINGIVNVQGFMEFAVLQNTRLKTVIDLSSATVSALHGLEEKWKQNRSVAFPSRAFSHIRKAQRTRLANDA</sequence>
<proteinExistence type="predicted"/>
<organism evidence="1 2">
    <name type="scientific">Salimicrobium halophilum</name>
    <dbReference type="NCBI Taxonomy" id="86666"/>
    <lineage>
        <taxon>Bacteria</taxon>
        <taxon>Bacillati</taxon>
        <taxon>Bacillota</taxon>
        <taxon>Bacilli</taxon>
        <taxon>Bacillales</taxon>
        <taxon>Bacillaceae</taxon>
        <taxon>Salimicrobium</taxon>
    </lineage>
</organism>
<protein>
    <submittedName>
        <fullName evidence="1">Putative sporulation protein YyaC</fullName>
    </submittedName>
</protein>
<dbReference type="AlphaFoldDB" id="A0A1G8UQX2"/>
<dbReference type="STRING" id="86666.SAMN04490247_2340"/>
<keyword evidence="2" id="KW-1185">Reference proteome</keyword>